<dbReference type="OrthoDB" id="9798559at2"/>
<dbReference type="Gene3D" id="3.10.20.30">
    <property type="match status" value="1"/>
</dbReference>
<dbReference type="AlphaFoldDB" id="A0A1I6MKK3"/>
<sequence length="74" mass="7736">MPLTLTLNGQNRTFEGLVPDSNLAELVDALGVKGDRVALELNGEIVSRARWAEASLANGDKVEMVHFVGGGSGA</sequence>
<dbReference type="InterPro" id="IPR012675">
    <property type="entry name" value="Beta-grasp_dom_sf"/>
</dbReference>
<dbReference type="PANTHER" id="PTHR34472">
    <property type="entry name" value="SULFUR CARRIER PROTEIN THIS"/>
    <property type="match status" value="1"/>
</dbReference>
<dbReference type="InterPro" id="IPR016155">
    <property type="entry name" value="Mopterin_synth/thiamin_S_b"/>
</dbReference>
<dbReference type="NCBIfam" id="TIGR01683">
    <property type="entry name" value="thiS"/>
    <property type="match status" value="1"/>
</dbReference>
<evidence type="ECO:0000313" key="1">
    <source>
        <dbReference type="EMBL" id="SFS16127.1"/>
    </source>
</evidence>
<gene>
    <name evidence="1" type="ORF">SAMN05421771_2852</name>
</gene>
<organism evidence="1 2">
    <name type="scientific">Granulicella pectinivorans</name>
    <dbReference type="NCBI Taxonomy" id="474950"/>
    <lineage>
        <taxon>Bacteria</taxon>
        <taxon>Pseudomonadati</taxon>
        <taxon>Acidobacteriota</taxon>
        <taxon>Terriglobia</taxon>
        <taxon>Terriglobales</taxon>
        <taxon>Acidobacteriaceae</taxon>
        <taxon>Granulicella</taxon>
    </lineage>
</organism>
<evidence type="ECO:0000313" key="2">
    <source>
        <dbReference type="Proteomes" id="UP000199024"/>
    </source>
</evidence>
<dbReference type="PANTHER" id="PTHR34472:SF1">
    <property type="entry name" value="SULFUR CARRIER PROTEIN THIS"/>
    <property type="match status" value="1"/>
</dbReference>
<proteinExistence type="predicted"/>
<dbReference type="STRING" id="474950.SAMN05421771_2852"/>
<dbReference type="Proteomes" id="UP000199024">
    <property type="component" value="Unassembled WGS sequence"/>
</dbReference>
<reference evidence="1 2" key="1">
    <citation type="submission" date="2016-10" db="EMBL/GenBank/DDBJ databases">
        <authorList>
            <person name="de Groot N.N."/>
        </authorList>
    </citation>
    <scope>NUCLEOTIDE SEQUENCE [LARGE SCALE GENOMIC DNA]</scope>
    <source>
        <strain evidence="1 2">DSM 21001</strain>
    </source>
</reference>
<name>A0A1I6MKK3_9BACT</name>
<dbReference type="RefSeq" id="WP_089839816.1">
    <property type="nucleotide sequence ID" value="NZ_FOZL01000001.1"/>
</dbReference>
<accession>A0A1I6MKK3</accession>
<keyword evidence="2" id="KW-1185">Reference proteome</keyword>
<dbReference type="Pfam" id="PF02597">
    <property type="entry name" value="ThiS"/>
    <property type="match status" value="1"/>
</dbReference>
<dbReference type="CDD" id="cd00565">
    <property type="entry name" value="Ubl_ThiS"/>
    <property type="match status" value="1"/>
</dbReference>
<dbReference type="EMBL" id="FOZL01000001">
    <property type="protein sequence ID" value="SFS16127.1"/>
    <property type="molecule type" value="Genomic_DNA"/>
</dbReference>
<dbReference type="InterPro" id="IPR003749">
    <property type="entry name" value="ThiS/MoaD-like"/>
</dbReference>
<protein>
    <submittedName>
        <fullName evidence="1">Sulfur carrier protein</fullName>
    </submittedName>
</protein>
<dbReference type="InterPro" id="IPR010035">
    <property type="entry name" value="Thi_S"/>
</dbReference>
<dbReference type="SUPFAM" id="SSF54285">
    <property type="entry name" value="MoaD/ThiS"/>
    <property type="match status" value="1"/>
</dbReference>